<organism evidence="2 3">
    <name type="scientific">Melghirimyces algeriensis</name>
    <dbReference type="NCBI Taxonomy" id="910412"/>
    <lineage>
        <taxon>Bacteria</taxon>
        <taxon>Bacillati</taxon>
        <taxon>Bacillota</taxon>
        <taxon>Bacilli</taxon>
        <taxon>Bacillales</taxon>
        <taxon>Thermoactinomycetaceae</taxon>
        <taxon>Melghirimyces</taxon>
    </lineage>
</organism>
<evidence type="ECO:0000256" key="1">
    <source>
        <dbReference type="SAM" id="SignalP"/>
    </source>
</evidence>
<dbReference type="EMBL" id="FXTI01000001">
    <property type="protein sequence ID" value="SMO34154.1"/>
    <property type="molecule type" value="Genomic_DNA"/>
</dbReference>
<evidence type="ECO:0000313" key="2">
    <source>
        <dbReference type="EMBL" id="SMO34154.1"/>
    </source>
</evidence>
<name>A0A521AH63_9BACL</name>
<keyword evidence="3" id="KW-1185">Reference proteome</keyword>
<dbReference type="PROSITE" id="PS51257">
    <property type="entry name" value="PROKAR_LIPOPROTEIN"/>
    <property type="match status" value="1"/>
</dbReference>
<gene>
    <name evidence="2" type="ORF">SAMN06264849_101136</name>
</gene>
<evidence type="ECO:0008006" key="4">
    <source>
        <dbReference type="Google" id="ProtNLM"/>
    </source>
</evidence>
<feature type="signal peptide" evidence="1">
    <location>
        <begin position="1"/>
        <end position="26"/>
    </location>
</feature>
<protein>
    <recommendedName>
        <fullName evidence="4">Lipoprotein</fullName>
    </recommendedName>
</protein>
<keyword evidence="1" id="KW-0732">Signal</keyword>
<proteinExistence type="predicted"/>
<reference evidence="2 3" key="1">
    <citation type="submission" date="2017-05" db="EMBL/GenBank/DDBJ databases">
        <authorList>
            <person name="Varghese N."/>
            <person name="Submissions S."/>
        </authorList>
    </citation>
    <scope>NUCLEOTIDE SEQUENCE [LARGE SCALE GENOMIC DNA]</scope>
    <source>
        <strain evidence="2 3">DSM 45474</strain>
    </source>
</reference>
<dbReference type="Pfam" id="PF13798">
    <property type="entry name" value="PCYCGC"/>
    <property type="match status" value="1"/>
</dbReference>
<evidence type="ECO:0000313" key="3">
    <source>
        <dbReference type="Proteomes" id="UP000315636"/>
    </source>
</evidence>
<feature type="chain" id="PRO_5039388189" description="Lipoprotein" evidence="1">
    <location>
        <begin position="27"/>
        <end position="112"/>
    </location>
</feature>
<dbReference type="Proteomes" id="UP000315636">
    <property type="component" value="Unassembled WGS sequence"/>
</dbReference>
<sequence>MEKRALLLFGLALLLGLMGCSSETQENGPTENRLAALSKEAENIPVQLPDFALQAPPQAQEAYRLAYAHSDVLKHMPCYCGCGSSGHKHNAHCFIKDKGEDGNVAWDRMGAT</sequence>
<accession>A0A521AH63</accession>
<dbReference type="AlphaFoldDB" id="A0A521AH63"/>
<dbReference type="InterPro" id="IPR025673">
    <property type="entry name" value="PCYCGC"/>
</dbReference>